<keyword evidence="5 6" id="KW-0408">Iron</keyword>
<evidence type="ECO:0000256" key="5">
    <source>
        <dbReference type="ARBA" id="ARBA00023004"/>
    </source>
</evidence>
<dbReference type="PANTHER" id="PTHR10458:SF8">
    <property type="entry name" value="PEPTIDE DEFORMYLASE 2"/>
    <property type="match status" value="1"/>
</dbReference>
<dbReference type="RefSeq" id="WP_307404325.1">
    <property type="nucleotide sequence ID" value="NZ_JAUSUR010000001.1"/>
</dbReference>
<keyword evidence="3 6" id="KW-0378">Hydrolase</keyword>
<dbReference type="CDD" id="cd00487">
    <property type="entry name" value="Pep_deformylase"/>
    <property type="match status" value="1"/>
</dbReference>
<evidence type="ECO:0000256" key="1">
    <source>
        <dbReference type="ARBA" id="ARBA00010759"/>
    </source>
</evidence>
<comment type="caution">
    <text evidence="7">The sequence shown here is derived from an EMBL/GenBank/DDBJ whole genome shotgun (WGS) entry which is preliminary data.</text>
</comment>
<dbReference type="Proteomes" id="UP001230220">
    <property type="component" value="Unassembled WGS sequence"/>
</dbReference>
<dbReference type="EC" id="3.5.1.88" evidence="6"/>
<evidence type="ECO:0000256" key="2">
    <source>
        <dbReference type="ARBA" id="ARBA00022723"/>
    </source>
</evidence>
<keyword evidence="2 6" id="KW-0479">Metal-binding</keyword>
<comment type="cofactor">
    <cofactor evidence="6">
        <name>Fe(2+)</name>
        <dbReference type="ChEBI" id="CHEBI:29033"/>
    </cofactor>
    <text evidence="6">Binds 1 Fe(2+) ion.</text>
</comment>
<dbReference type="PRINTS" id="PR01576">
    <property type="entry name" value="PDEFORMYLASE"/>
</dbReference>
<organism evidence="7 8">
    <name type="scientific">Breznakia pachnodae</name>
    <dbReference type="NCBI Taxonomy" id="265178"/>
    <lineage>
        <taxon>Bacteria</taxon>
        <taxon>Bacillati</taxon>
        <taxon>Bacillota</taxon>
        <taxon>Erysipelotrichia</taxon>
        <taxon>Erysipelotrichales</taxon>
        <taxon>Erysipelotrichaceae</taxon>
        <taxon>Breznakia</taxon>
    </lineage>
</organism>
<dbReference type="HAMAP" id="MF_00163">
    <property type="entry name" value="Pep_deformylase"/>
    <property type="match status" value="1"/>
</dbReference>
<dbReference type="Gene3D" id="3.90.45.10">
    <property type="entry name" value="Peptide deformylase"/>
    <property type="match status" value="1"/>
</dbReference>
<feature type="binding site" evidence="6">
    <location>
        <position position="116"/>
    </location>
    <ligand>
        <name>Fe cation</name>
        <dbReference type="ChEBI" id="CHEBI:24875"/>
    </ligand>
</feature>
<dbReference type="InterPro" id="IPR036821">
    <property type="entry name" value="Peptide_deformylase_sf"/>
</dbReference>
<dbReference type="PIRSF" id="PIRSF004749">
    <property type="entry name" value="Pep_def"/>
    <property type="match status" value="1"/>
</dbReference>
<keyword evidence="4 6" id="KW-0648">Protein biosynthesis</keyword>
<evidence type="ECO:0000256" key="3">
    <source>
        <dbReference type="ARBA" id="ARBA00022801"/>
    </source>
</evidence>
<comment type="similarity">
    <text evidence="1 6">Belongs to the polypeptide deformylase family.</text>
</comment>
<reference evidence="7 8" key="1">
    <citation type="submission" date="2023-07" db="EMBL/GenBank/DDBJ databases">
        <title>Genomic Encyclopedia of Type Strains, Phase IV (KMG-IV): sequencing the most valuable type-strain genomes for metagenomic binning, comparative biology and taxonomic classification.</title>
        <authorList>
            <person name="Goeker M."/>
        </authorList>
    </citation>
    <scope>NUCLEOTIDE SEQUENCE [LARGE SCALE GENOMIC DNA]</scope>
    <source>
        <strain evidence="7 8">DSM 16784</strain>
    </source>
</reference>
<proteinExistence type="inferred from homology"/>
<evidence type="ECO:0000313" key="8">
    <source>
        <dbReference type="Proteomes" id="UP001230220"/>
    </source>
</evidence>
<feature type="active site" evidence="6">
    <location>
        <position position="161"/>
    </location>
</feature>
<comment type="catalytic activity">
    <reaction evidence="6">
        <text>N-terminal N-formyl-L-methionyl-[peptide] + H2O = N-terminal L-methionyl-[peptide] + formate</text>
        <dbReference type="Rhea" id="RHEA:24420"/>
        <dbReference type="Rhea" id="RHEA-COMP:10639"/>
        <dbReference type="Rhea" id="RHEA-COMP:10640"/>
        <dbReference type="ChEBI" id="CHEBI:15377"/>
        <dbReference type="ChEBI" id="CHEBI:15740"/>
        <dbReference type="ChEBI" id="CHEBI:49298"/>
        <dbReference type="ChEBI" id="CHEBI:64731"/>
        <dbReference type="EC" id="3.5.1.88"/>
    </reaction>
</comment>
<sequence>MRLSMNDVIKDTDPLIREKSEEVKLPLSKEDAELLSAMHQFVADSTDDEKVEKYNLRPAVGLAAVQLGVLKRMLAVVIREYDEEDNEIDVQEYALANPKIISHSVQKSYLANGEGCLSVDDVHEGIVPRHARITVKGYDLLTKKDVQIRAKGYIAIVLQHEIDHLNGVLYYDHIDEITDPAVLEDAIVIE</sequence>
<feature type="binding site" evidence="6">
    <location>
        <position position="164"/>
    </location>
    <ligand>
        <name>Fe cation</name>
        <dbReference type="ChEBI" id="CHEBI:24875"/>
    </ligand>
</feature>
<protein>
    <recommendedName>
        <fullName evidence="6">Peptide deformylase</fullName>
        <shortName evidence="6">PDF</shortName>
        <ecNumber evidence="6">3.5.1.88</ecNumber>
    </recommendedName>
    <alternativeName>
        <fullName evidence="6">Polypeptide deformylase</fullName>
    </alternativeName>
</protein>
<dbReference type="Pfam" id="PF01327">
    <property type="entry name" value="Pep_deformylase"/>
    <property type="match status" value="1"/>
</dbReference>
<dbReference type="EMBL" id="JAUSUR010000001">
    <property type="protein sequence ID" value="MDQ0359310.1"/>
    <property type="molecule type" value="Genomic_DNA"/>
</dbReference>
<evidence type="ECO:0000313" key="7">
    <source>
        <dbReference type="EMBL" id="MDQ0359310.1"/>
    </source>
</evidence>
<dbReference type="InterPro" id="IPR023635">
    <property type="entry name" value="Peptide_deformylase"/>
</dbReference>
<evidence type="ECO:0000256" key="6">
    <source>
        <dbReference type="HAMAP-Rule" id="MF_00163"/>
    </source>
</evidence>
<comment type="function">
    <text evidence="6">Removes the formyl group from the N-terminal Met of newly synthesized proteins. Requires at least a dipeptide for an efficient rate of reaction. N-terminal L-methionine is a prerequisite for activity but the enzyme has broad specificity at other positions.</text>
</comment>
<dbReference type="PANTHER" id="PTHR10458">
    <property type="entry name" value="PEPTIDE DEFORMYLASE"/>
    <property type="match status" value="1"/>
</dbReference>
<keyword evidence="8" id="KW-1185">Reference proteome</keyword>
<accession>A0ABU0DXP0</accession>
<name>A0ABU0DXP0_9FIRM</name>
<evidence type="ECO:0000256" key="4">
    <source>
        <dbReference type="ARBA" id="ARBA00022917"/>
    </source>
</evidence>
<dbReference type="NCBIfam" id="TIGR00079">
    <property type="entry name" value="pept_deformyl"/>
    <property type="match status" value="1"/>
</dbReference>
<dbReference type="GO" id="GO:0042586">
    <property type="term" value="F:peptide deformylase activity"/>
    <property type="evidence" value="ECO:0007669"/>
    <property type="project" value="UniProtKB-EC"/>
</dbReference>
<feature type="binding site" evidence="6">
    <location>
        <position position="160"/>
    </location>
    <ligand>
        <name>Fe cation</name>
        <dbReference type="ChEBI" id="CHEBI:24875"/>
    </ligand>
</feature>
<dbReference type="SUPFAM" id="SSF56420">
    <property type="entry name" value="Peptide deformylase"/>
    <property type="match status" value="1"/>
</dbReference>
<gene>
    <name evidence="6" type="primary">def</name>
    <name evidence="7" type="ORF">J2S15_000041</name>
</gene>